<dbReference type="AlphaFoldDB" id="A0AAU8LR45"/>
<dbReference type="Pfam" id="PF01799">
    <property type="entry name" value="Fer2_2"/>
    <property type="match status" value="1"/>
</dbReference>
<dbReference type="InterPro" id="IPR006058">
    <property type="entry name" value="2Fe2S_fd_BS"/>
</dbReference>
<dbReference type="GO" id="GO:0005506">
    <property type="term" value="F:iron ion binding"/>
    <property type="evidence" value="ECO:0007669"/>
    <property type="project" value="InterPro"/>
</dbReference>
<organism evidence="8">
    <name type="scientific">Candidatus Electrothrix aestuarii</name>
    <dbReference type="NCBI Taxonomy" id="3062594"/>
    <lineage>
        <taxon>Bacteria</taxon>
        <taxon>Pseudomonadati</taxon>
        <taxon>Thermodesulfobacteriota</taxon>
        <taxon>Desulfobulbia</taxon>
        <taxon>Desulfobulbales</taxon>
        <taxon>Desulfobulbaceae</taxon>
        <taxon>Candidatus Electrothrix</taxon>
    </lineage>
</organism>
<keyword evidence="2" id="KW-0479">Metal-binding</keyword>
<dbReference type="KEGG" id="eaj:Q3M24_13785"/>
<evidence type="ECO:0000256" key="3">
    <source>
        <dbReference type="ARBA" id="ARBA00022827"/>
    </source>
</evidence>
<dbReference type="Gene3D" id="1.10.150.120">
    <property type="entry name" value="[2Fe-2S]-binding domain"/>
    <property type="match status" value="1"/>
</dbReference>
<dbReference type="Gene3D" id="3.30.465.10">
    <property type="match status" value="1"/>
</dbReference>
<dbReference type="SUPFAM" id="SSF55447">
    <property type="entry name" value="CO dehydrogenase flavoprotein C-terminal domain-like"/>
    <property type="match status" value="1"/>
</dbReference>
<dbReference type="PIRSF" id="PIRSF036557">
    <property type="entry name" value="XdhA_RC"/>
    <property type="match status" value="1"/>
</dbReference>
<sequence length="486" mass="52928">MSVIINQEQQELHCSASYPVLDLLRSDLRLTGTKAACKEGDCGACLVLLGTLEQDGLSYRAVNSCILPAGDVEGRHLVTIEGLSSQQSQQINPVGALLVQEGGSQCGFCSPGVVIAMTAYLLTAPAFDKQSALASVSGNLCRCTGYTAIKRAVLGMERFFTRDATSPGLPPPGEERLQFLVHTKVLPPYFLDTSSRLKKIQSTSPNSGKATPDQVNRVSADKAQIIAGGTDFFVQHREASREENILFLSREKKLRGIRREGTRCLIGAGTTFSELEESPIMQEMIPAITQHFERIASLPIRNRATLGGNIVNASPIADGTIYLLALDAQLHLQHKKTHRRVALKDFFKGYKDLDLQEGELIEQIEFPALKEQTLFNFEKVCQRSHLDIASVNSAISLYAPKGRIEEVHISAGGVAAIPQYLGKTVQYLAGKEITEEVIYRAAEIAESEVAPISDSRGSATYKRLLLGQLLKAHFAQFLPAPLGGHV</sequence>
<dbReference type="PANTHER" id="PTHR45444">
    <property type="entry name" value="XANTHINE DEHYDROGENASE"/>
    <property type="match status" value="1"/>
</dbReference>
<dbReference type="InterPro" id="IPR036884">
    <property type="entry name" value="2Fe-2S-bd_dom_sf"/>
</dbReference>
<feature type="domain" description="2Fe-2S ferredoxin-type" evidence="6">
    <location>
        <begin position="1"/>
        <end position="83"/>
    </location>
</feature>
<dbReference type="SUPFAM" id="SSF47741">
    <property type="entry name" value="CO dehydrogenase ISP C-domain like"/>
    <property type="match status" value="1"/>
</dbReference>
<keyword evidence="5" id="KW-0408">Iron</keyword>
<dbReference type="InterPro" id="IPR001041">
    <property type="entry name" value="2Fe-2S_ferredoxin-type"/>
</dbReference>
<dbReference type="SUPFAM" id="SSF56176">
    <property type="entry name" value="FAD-binding/transporter-associated domain-like"/>
    <property type="match status" value="1"/>
</dbReference>
<gene>
    <name evidence="8" type="ORF">Q3M24_13785</name>
</gene>
<evidence type="ECO:0000256" key="2">
    <source>
        <dbReference type="ARBA" id="ARBA00022723"/>
    </source>
</evidence>
<dbReference type="InterPro" id="IPR012175">
    <property type="entry name" value="Xanth_DH_ssu_bac"/>
</dbReference>
<keyword evidence="1" id="KW-0285">Flavoprotein</keyword>
<dbReference type="InterPro" id="IPR036683">
    <property type="entry name" value="CO_DH_flav_C_dom_sf"/>
</dbReference>
<dbReference type="InterPro" id="IPR012675">
    <property type="entry name" value="Beta-grasp_dom_sf"/>
</dbReference>
<dbReference type="InterPro" id="IPR036318">
    <property type="entry name" value="FAD-bd_PCMH-like_sf"/>
</dbReference>
<dbReference type="EMBL" id="CP159373">
    <property type="protein sequence ID" value="XCN71381.1"/>
    <property type="molecule type" value="Genomic_DNA"/>
</dbReference>
<proteinExistence type="predicted"/>
<keyword evidence="3" id="KW-0274">FAD</keyword>
<evidence type="ECO:0000313" key="8">
    <source>
        <dbReference type="EMBL" id="XCN71381.1"/>
    </source>
</evidence>
<dbReference type="Gene3D" id="3.30.390.50">
    <property type="entry name" value="CO dehydrogenase flavoprotein, C-terminal domain"/>
    <property type="match status" value="1"/>
</dbReference>
<evidence type="ECO:0000259" key="7">
    <source>
        <dbReference type="PROSITE" id="PS51387"/>
    </source>
</evidence>
<reference evidence="8" key="2">
    <citation type="submission" date="2024-06" db="EMBL/GenBank/DDBJ databases">
        <authorList>
            <person name="Plum-Jensen L.E."/>
            <person name="Schramm A."/>
            <person name="Marshall I.P.G."/>
        </authorList>
    </citation>
    <scope>NUCLEOTIDE SEQUENCE</scope>
    <source>
        <strain evidence="8">Rat1</strain>
    </source>
</reference>
<evidence type="ECO:0000256" key="1">
    <source>
        <dbReference type="ARBA" id="ARBA00022630"/>
    </source>
</evidence>
<dbReference type="GO" id="GO:0071949">
    <property type="term" value="F:FAD binding"/>
    <property type="evidence" value="ECO:0007669"/>
    <property type="project" value="InterPro"/>
</dbReference>
<dbReference type="InterPro" id="IPR016166">
    <property type="entry name" value="FAD-bd_PCMH"/>
</dbReference>
<dbReference type="InterPro" id="IPR002888">
    <property type="entry name" value="2Fe-2S-bd"/>
</dbReference>
<dbReference type="PROSITE" id="PS51387">
    <property type="entry name" value="FAD_PCMH"/>
    <property type="match status" value="1"/>
</dbReference>
<dbReference type="GO" id="GO:0016491">
    <property type="term" value="F:oxidoreductase activity"/>
    <property type="evidence" value="ECO:0007669"/>
    <property type="project" value="UniProtKB-KW"/>
</dbReference>
<accession>A0AAU8LR45</accession>
<dbReference type="InterPro" id="IPR016169">
    <property type="entry name" value="FAD-bd_PCMH_sub2"/>
</dbReference>
<dbReference type="SUPFAM" id="SSF54292">
    <property type="entry name" value="2Fe-2S ferredoxin-like"/>
    <property type="match status" value="1"/>
</dbReference>
<dbReference type="SMART" id="SM01092">
    <property type="entry name" value="CO_deh_flav_C"/>
    <property type="match status" value="1"/>
</dbReference>
<dbReference type="InterPro" id="IPR005107">
    <property type="entry name" value="CO_DH_flav_C"/>
</dbReference>
<dbReference type="Pfam" id="PF00111">
    <property type="entry name" value="Fer2"/>
    <property type="match status" value="1"/>
</dbReference>
<feature type="domain" description="FAD-binding PCMH-type" evidence="7">
    <location>
        <begin position="199"/>
        <end position="371"/>
    </location>
</feature>
<evidence type="ECO:0000256" key="5">
    <source>
        <dbReference type="ARBA" id="ARBA00023004"/>
    </source>
</evidence>
<reference evidence="8" key="1">
    <citation type="journal article" date="2024" name="Syst. Appl. Microbiol.">
        <title>First single-strain enrichments of Electrothrix cable bacteria, description of E. aestuarii sp. nov. and E. rattekaaiensis sp. nov., and proposal of a cable bacteria taxonomy following the rules of the SeqCode.</title>
        <authorList>
            <person name="Plum-Jensen L.E."/>
            <person name="Schramm A."/>
            <person name="Marshall I.P.G."/>
        </authorList>
    </citation>
    <scope>NUCLEOTIDE SEQUENCE</scope>
    <source>
        <strain evidence="8">Rat1</strain>
    </source>
</reference>
<dbReference type="Pfam" id="PF03450">
    <property type="entry name" value="CO_deh_flav_C"/>
    <property type="match status" value="1"/>
</dbReference>
<dbReference type="Pfam" id="PF00941">
    <property type="entry name" value="FAD_binding_5"/>
    <property type="match status" value="1"/>
</dbReference>
<protein>
    <submittedName>
        <fullName evidence="8">FAD binding domain-containing protein</fullName>
    </submittedName>
</protein>
<dbReference type="PANTHER" id="PTHR45444:SF3">
    <property type="entry name" value="XANTHINE DEHYDROGENASE"/>
    <property type="match status" value="1"/>
</dbReference>
<dbReference type="PROSITE" id="PS00197">
    <property type="entry name" value="2FE2S_FER_1"/>
    <property type="match status" value="1"/>
</dbReference>
<dbReference type="GO" id="GO:0051537">
    <property type="term" value="F:2 iron, 2 sulfur cluster binding"/>
    <property type="evidence" value="ECO:0007669"/>
    <property type="project" value="InterPro"/>
</dbReference>
<dbReference type="InterPro" id="IPR002346">
    <property type="entry name" value="Mopterin_DH_FAD-bd"/>
</dbReference>
<dbReference type="InterPro" id="IPR036010">
    <property type="entry name" value="2Fe-2S_ferredoxin-like_sf"/>
</dbReference>
<name>A0AAU8LR45_9BACT</name>
<dbReference type="Gene3D" id="3.10.20.30">
    <property type="match status" value="1"/>
</dbReference>
<keyword evidence="4" id="KW-0560">Oxidoreductase</keyword>
<dbReference type="PROSITE" id="PS51085">
    <property type="entry name" value="2FE2S_FER_2"/>
    <property type="match status" value="1"/>
</dbReference>
<evidence type="ECO:0000259" key="6">
    <source>
        <dbReference type="PROSITE" id="PS51085"/>
    </source>
</evidence>
<evidence type="ECO:0000256" key="4">
    <source>
        <dbReference type="ARBA" id="ARBA00023002"/>
    </source>
</evidence>
<dbReference type="InterPro" id="IPR016208">
    <property type="entry name" value="Ald_Oxase/xanthine_DH-like"/>
</dbReference>